<evidence type="ECO:0000313" key="3">
    <source>
        <dbReference type="Proteomes" id="UP000734854"/>
    </source>
</evidence>
<organism evidence="2 3">
    <name type="scientific">Zingiber officinale</name>
    <name type="common">Ginger</name>
    <name type="synonym">Amomum zingiber</name>
    <dbReference type="NCBI Taxonomy" id="94328"/>
    <lineage>
        <taxon>Eukaryota</taxon>
        <taxon>Viridiplantae</taxon>
        <taxon>Streptophyta</taxon>
        <taxon>Embryophyta</taxon>
        <taxon>Tracheophyta</taxon>
        <taxon>Spermatophyta</taxon>
        <taxon>Magnoliopsida</taxon>
        <taxon>Liliopsida</taxon>
        <taxon>Zingiberales</taxon>
        <taxon>Zingiberaceae</taxon>
        <taxon>Zingiber</taxon>
    </lineage>
</organism>
<gene>
    <name evidence="2" type="ORF">ZIOFF_025426</name>
</gene>
<sequence>MDWSPEVNSNPDLGQHEVLTALQPPPKIKELIIRRYKGARSASWMDTSSLSRLELLQLDSCTSREELPPLWKLPCLNFLRLCKMKAIRSLGCHSSDRIDIQFPVLEELVFCDLLLWEEWNGVDDYIWFPHLKTFKISSCPKLKKIPNLPLSIETLNMQSLGLEALPRSYNYKCSNDSRTFGGFQLLMSLKSFEIYNCTGIVQIGSICEEDDHLLPSSLKELGLDNIDEHKDFASYQRANEMEHLTVLQDLNIDGAALTSLGAPKLKSLPRMPASLEELMISRCNAKLEKHFQKNIGPDWPNINHIPHINIKTVEEDKDEFKSIAIVSAAGFAVPHYHIYIIPSTGPALVIHQKVKLLSTGPGRIFVL</sequence>
<accession>A0A8J5GU14</accession>
<dbReference type="EMBL" id="JACMSC010000007">
    <property type="protein sequence ID" value="KAG6515047.1"/>
    <property type="molecule type" value="Genomic_DNA"/>
</dbReference>
<keyword evidence="3" id="KW-1185">Reference proteome</keyword>
<proteinExistence type="predicted"/>
<evidence type="ECO:0000313" key="2">
    <source>
        <dbReference type="EMBL" id="KAG6515047.1"/>
    </source>
</evidence>
<dbReference type="AlphaFoldDB" id="A0A8J5GU14"/>
<protein>
    <recommendedName>
        <fullName evidence="1">R13L1/DRL21-like LRR repeat region domain-containing protein</fullName>
    </recommendedName>
</protein>
<dbReference type="InterPro" id="IPR032675">
    <property type="entry name" value="LRR_dom_sf"/>
</dbReference>
<feature type="domain" description="R13L1/DRL21-like LRR repeat region" evidence="1">
    <location>
        <begin position="2"/>
        <end position="84"/>
    </location>
</feature>
<reference evidence="2 3" key="1">
    <citation type="submission" date="2020-08" db="EMBL/GenBank/DDBJ databases">
        <title>Plant Genome Project.</title>
        <authorList>
            <person name="Zhang R.-G."/>
        </authorList>
    </citation>
    <scope>NUCLEOTIDE SEQUENCE [LARGE SCALE GENOMIC DNA]</scope>
    <source>
        <tissue evidence="2">Rhizome</tissue>
    </source>
</reference>
<dbReference type="Pfam" id="PF25019">
    <property type="entry name" value="LRR_R13L1-DRL21"/>
    <property type="match status" value="1"/>
</dbReference>
<dbReference type="Gene3D" id="3.80.10.10">
    <property type="entry name" value="Ribonuclease Inhibitor"/>
    <property type="match status" value="2"/>
</dbReference>
<evidence type="ECO:0000259" key="1">
    <source>
        <dbReference type="Pfam" id="PF25019"/>
    </source>
</evidence>
<dbReference type="InterPro" id="IPR056789">
    <property type="entry name" value="LRR_R13L1-DRL21"/>
</dbReference>
<dbReference type="PANTHER" id="PTHR47186:SF3">
    <property type="entry name" value="OS09G0267800 PROTEIN"/>
    <property type="match status" value="1"/>
</dbReference>
<dbReference type="SUPFAM" id="SSF52047">
    <property type="entry name" value="RNI-like"/>
    <property type="match status" value="1"/>
</dbReference>
<dbReference type="Proteomes" id="UP000734854">
    <property type="component" value="Unassembled WGS sequence"/>
</dbReference>
<dbReference type="PANTHER" id="PTHR47186">
    <property type="entry name" value="LEUCINE-RICH REPEAT-CONTAINING PROTEIN 57"/>
    <property type="match status" value="1"/>
</dbReference>
<comment type="caution">
    <text evidence="2">The sequence shown here is derived from an EMBL/GenBank/DDBJ whole genome shotgun (WGS) entry which is preliminary data.</text>
</comment>
<name>A0A8J5GU14_ZINOF</name>